<dbReference type="AlphaFoldDB" id="A0A839Z5A2"/>
<reference evidence="1 2" key="1">
    <citation type="submission" date="2020-08" db="EMBL/GenBank/DDBJ databases">
        <title>Genomic Encyclopedia of Type Strains, Phase IV (KMG-IV): sequencing the most valuable type-strain genomes for metagenomic binning, comparative biology and taxonomic classification.</title>
        <authorList>
            <person name="Goeker M."/>
        </authorList>
    </citation>
    <scope>NUCLEOTIDE SEQUENCE [LARGE SCALE GENOMIC DNA]</scope>
    <source>
        <strain evidence="1 2">DSM 5895</strain>
    </source>
</reference>
<dbReference type="EMBL" id="JACICD010000001">
    <property type="protein sequence ID" value="MBB3769426.1"/>
    <property type="molecule type" value="Genomic_DNA"/>
</dbReference>
<organism evidence="1 2">
    <name type="scientific">Ancylobacter tetraedralis</name>
    <dbReference type="NCBI Taxonomy" id="217068"/>
    <lineage>
        <taxon>Bacteria</taxon>
        <taxon>Pseudomonadati</taxon>
        <taxon>Pseudomonadota</taxon>
        <taxon>Alphaproteobacteria</taxon>
        <taxon>Hyphomicrobiales</taxon>
        <taxon>Xanthobacteraceae</taxon>
        <taxon>Ancylobacter</taxon>
    </lineage>
</organism>
<protein>
    <submittedName>
        <fullName evidence="1">Uncharacterized protein</fullName>
    </submittedName>
</protein>
<accession>A0A839Z5A2</accession>
<proteinExistence type="predicted"/>
<evidence type="ECO:0000313" key="1">
    <source>
        <dbReference type="EMBL" id="MBB3769426.1"/>
    </source>
</evidence>
<sequence>MRTPLAAAPTLDAGSSGRGRGDLLPISRISDLLTTSTRCASARRWPSSPAYELGDVAAPPLDPFFAPIGKLFQRDGQAFGIEDAPLQMIDDGAIKPVHTDGKTLAPGFAHACRRRAGVVAIHAAGTALAGCGFRCLQNE</sequence>
<dbReference type="RefSeq" id="WP_183187653.1">
    <property type="nucleotide sequence ID" value="NZ_JACICD010000001.1"/>
</dbReference>
<evidence type="ECO:0000313" key="2">
    <source>
        <dbReference type="Proteomes" id="UP000533469"/>
    </source>
</evidence>
<name>A0A839Z5A2_9HYPH</name>
<keyword evidence="2" id="KW-1185">Reference proteome</keyword>
<gene>
    <name evidence="1" type="ORF">FHS55_000012</name>
</gene>
<comment type="caution">
    <text evidence="1">The sequence shown here is derived from an EMBL/GenBank/DDBJ whole genome shotgun (WGS) entry which is preliminary data.</text>
</comment>
<dbReference type="Proteomes" id="UP000533469">
    <property type="component" value="Unassembled WGS sequence"/>
</dbReference>